<keyword evidence="3" id="KW-1185">Reference proteome</keyword>
<evidence type="ECO:0000313" key="2">
    <source>
        <dbReference type="EMBL" id="QBR00499.1"/>
    </source>
</evidence>
<evidence type="ECO:0000256" key="1">
    <source>
        <dbReference type="SAM" id="MobiDB-lite"/>
    </source>
</evidence>
<feature type="region of interest" description="Disordered" evidence="1">
    <location>
        <begin position="244"/>
        <end position="269"/>
    </location>
</feature>
<evidence type="ECO:0000313" key="3">
    <source>
        <dbReference type="Proteomes" id="UP000295727"/>
    </source>
</evidence>
<name>A0A4P7CWD4_9BURK</name>
<dbReference type="RefSeq" id="WP_134754198.1">
    <property type="nucleotide sequence ID" value="NZ_CP038149.1"/>
</dbReference>
<dbReference type="KEGG" id="ppai:E1956_26050"/>
<dbReference type="EMBL" id="CP038149">
    <property type="protein sequence ID" value="QBR00499.1"/>
    <property type="molecule type" value="Genomic_DNA"/>
</dbReference>
<reference evidence="2 3" key="1">
    <citation type="submission" date="2019-03" db="EMBL/GenBank/DDBJ databases">
        <title>Paraburkholderia sp. 7MH5, isolated from subtropical forest soil.</title>
        <authorList>
            <person name="Gao Z.-H."/>
            <person name="Qiu L.-H."/>
        </authorList>
    </citation>
    <scope>NUCLEOTIDE SEQUENCE [LARGE SCALE GENOMIC DNA]</scope>
    <source>
        <strain evidence="2 3">7MH5</strain>
    </source>
</reference>
<proteinExistence type="predicted"/>
<dbReference type="AlphaFoldDB" id="A0A4P7CWD4"/>
<dbReference type="Proteomes" id="UP000295727">
    <property type="component" value="Chromosome 2"/>
</dbReference>
<organism evidence="2 3">
    <name type="scientific">Paraburkholderia pallida</name>
    <dbReference type="NCBI Taxonomy" id="2547399"/>
    <lineage>
        <taxon>Bacteria</taxon>
        <taxon>Pseudomonadati</taxon>
        <taxon>Pseudomonadota</taxon>
        <taxon>Betaproteobacteria</taxon>
        <taxon>Burkholderiales</taxon>
        <taxon>Burkholderiaceae</taxon>
        <taxon>Paraburkholderia</taxon>
    </lineage>
</organism>
<dbReference type="OrthoDB" id="7856963at2"/>
<sequence length="269" mass="30492">MKFQILEDAMQKEARSMRAFLHFQILNMGTGMAINFEEDFFIAVKERPYDAVLEIDDELARRAEFGATWDEGDYEYLLEAYALIKSMLDGELIAVSDRPTAPNVTGDVESDCKKLAGFIENIGGQCKRKAAKARLANLERSMQAKIGTAFAYEFSQGDLDRVQELINELRGLISESDKFEEKHQRRLLMRLERLQSELHKRMSDLDHLWGLVGDAGVAIGKLGKDAKPIIDRVKEITTITWRTQARSEELPSGAPFPQLEDRSSNDAED</sequence>
<feature type="compositionally biased region" description="Basic and acidic residues" evidence="1">
    <location>
        <begin position="259"/>
        <end position="269"/>
    </location>
</feature>
<protein>
    <submittedName>
        <fullName evidence="2">Uncharacterized protein</fullName>
    </submittedName>
</protein>
<gene>
    <name evidence="2" type="ORF">E1956_26050</name>
</gene>
<accession>A0A4P7CWD4</accession>